<dbReference type="Gene3D" id="3.40.50.620">
    <property type="entry name" value="HUPs"/>
    <property type="match status" value="1"/>
</dbReference>
<evidence type="ECO:0000256" key="6">
    <source>
        <dbReference type="ARBA" id="ARBA00023277"/>
    </source>
</evidence>
<dbReference type="GO" id="GO:0016779">
    <property type="term" value="F:nucleotidyltransferase activity"/>
    <property type="evidence" value="ECO:0007669"/>
    <property type="project" value="UniProtKB-KW"/>
</dbReference>
<keyword evidence="6" id="KW-0119">Carbohydrate metabolism</keyword>
<evidence type="ECO:0000256" key="4">
    <source>
        <dbReference type="ARBA" id="ARBA00022741"/>
    </source>
</evidence>
<evidence type="ECO:0000256" key="5">
    <source>
        <dbReference type="ARBA" id="ARBA00022840"/>
    </source>
</evidence>
<evidence type="ECO:0000313" key="10">
    <source>
        <dbReference type="Proteomes" id="UP000199662"/>
    </source>
</evidence>
<evidence type="ECO:0000259" key="8">
    <source>
        <dbReference type="Pfam" id="PF01467"/>
    </source>
</evidence>
<dbReference type="PANTHER" id="PTHR43793:SF2">
    <property type="entry name" value="BIFUNCTIONAL PROTEIN HLDE"/>
    <property type="match status" value="1"/>
</dbReference>
<dbReference type="NCBIfam" id="TIGR02199">
    <property type="entry name" value="rfaE_dom_II"/>
    <property type="match status" value="1"/>
</dbReference>
<name>A0A1H6TU87_9FIRM</name>
<evidence type="ECO:0000256" key="2">
    <source>
        <dbReference type="ARBA" id="ARBA00022679"/>
    </source>
</evidence>
<accession>A0A1H6TU87</accession>
<dbReference type="EC" id="2.7.7.70" evidence="1"/>
<gene>
    <name evidence="9" type="ORF">SAMN05660742_101189</name>
</gene>
<dbReference type="InterPro" id="IPR011914">
    <property type="entry name" value="RfaE_dom_II"/>
</dbReference>
<organism evidence="9 10">
    <name type="scientific">Propionispira arboris</name>
    <dbReference type="NCBI Taxonomy" id="84035"/>
    <lineage>
        <taxon>Bacteria</taxon>
        <taxon>Bacillati</taxon>
        <taxon>Bacillota</taxon>
        <taxon>Negativicutes</taxon>
        <taxon>Selenomonadales</taxon>
        <taxon>Selenomonadaceae</taxon>
        <taxon>Propionispira</taxon>
    </lineage>
</organism>
<dbReference type="STRING" id="84035.SAMN05660742_101189"/>
<evidence type="ECO:0000256" key="3">
    <source>
        <dbReference type="ARBA" id="ARBA00022695"/>
    </source>
</evidence>
<protein>
    <recommendedName>
        <fullName evidence="1">D-glycero-beta-D-manno-heptose 1-phosphate adenylyltransferase</fullName>
        <ecNumber evidence="1">2.7.7.70</ecNumber>
    </recommendedName>
</protein>
<dbReference type="AlphaFoldDB" id="A0A1H6TU87"/>
<dbReference type="InterPro" id="IPR004821">
    <property type="entry name" value="Cyt_trans-like"/>
</dbReference>
<sequence length="157" mass="17109">MLIDATKIEAFCAELRKNGKNIVFTNGCFDILHAGHVRYLNKAKSFGDCLLLGLNTDASVRRLKGENRPINNELDRAEVVGALKSVDYVVLFDEPTAESLLGKVKPDVYVKGGDYTIATLPEAKTVQANGGRIEFVNLVEGRSTTNVIEKIKAAPNS</sequence>
<evidence type="ECO:0000256" key="7">
    <source>
        <dbReference type="ARBA" id="ARBA00047428"/>
    </source>
</evidence>
<dbReference type="Pfam" id="PF01467">
    <property type="entry name" value="CTP_transf_like"/>
    <property type="match status" value="1"/>
</dbReference>
<dbReference type="NCBIfam" id="TIGR00125">
    <property type="entry name" value="cyt_tran_rel"/>
    <property type="match status" value="1"/>
</dbReference>
<dbReference type="GO" id="GO:0016773">
    <property type="term" value="F:phosphotransferase activity, alcohol group as acceptor"/>
    <property type="evidence" value="ECO:0007669"/>
    <property type="project" value="InterPro"/>
</dbReference>
<dbReference type="GO" id="GO:0005524">
    <property type="term" value="F:ATP binding"/>
    <property type="evidence" value="ECO:0007669"/>
    <property type="project" value="UniProtKB-KW"/>
</dbReference>
<dbReference type="PANTHER" id="PTHR43793">
    <property type="entry name" value="FAD SYNTHASE"/>
    <property type="match status" value="1"/>
</dbReference>
<dbReference type="EMBL" id="FNZK01000001">
    <property type="protein sequence ID" value="SEI83619.1"/>
    <property type="molecule type" value="Genomic_DNA"/>
</dbReference>
<keyword evidence="2" id="KW-0808">Transferase</keyword>
<dbReference type="GO" id="GO:0005975">
    <property type="term" value="P:carbohydrate metabolic process"/>
    <property type="evidence" value="ECO:0007669"/>
    <property type="project" value="InterPro"/>
</dbReference>
<keyword evidence="3" id="KW-0548">Nucleotidyltransferase</keyword>
<proteinExistence type="predicted"/>
<dbReference type="Proteomes" id="UP000199662">
    <property type="component" value="Unassembled WGS sequence"/>
</dbReference>
<keyword evidence="5" id="KW-0067">ATP-binding</keyword>
<dbReference type="RefSeq" id="WP_019551900.1">
    <property type="nucleotide sequence ID" value="NZ_FNZK01000001.1"/>
</dbReference>
<dbReference type="InterPro" id="IPR050385">
    <property type="entry name" value="Archaeal_FAD_synthase"/>
</dbReference>
<dbReference type="InterPro" id="IPR014729">
    <property type="entry name" value="Rossmann-like_a/b/a_fold"/>
</dbReference>
<keyword evidence="10" id="KW-1185">Reference proteome</keyword>
<feature type="domain" description="Cytidyltransferase-like" evidence="8">
    <location>
        <begin position="24"/>
        <end position="122"/>
    </location>
</feature>
<keyword evidence="4" id="KW-0547">Nucleotide-binding</keyword>
<comment type="catalytic activity">
    <reaction evidence="7">
        <text>D-glycero-beta-D-manno-heptose 1-phosphate + ATP + H(+) = ADP-D-glycero-beta-D-manno-heptose + diphosphate</text>
        <dbReference type="Rhea" id="RHEA:27465"/>
        <dbReference type="ChEBI" id="CHEBI:15378"/>
        <dbReference type="ChEBI" id="CHEBI:30616"/>
        <dbReference type="ChEBI" id="CHEBI:33019"/>
        <dbReference type="ChEBI" id="CHEBI:59967"/>
        <dbReference type="ChEBI" id="CHEBI:61593"/>
        <dbReference type="EC" id="2.7.7.70"/>
    </reaction>
</comment>
<evidence type="ECO:0000313" key="9">
    <source>
        <dbReference type="EMBL" id="SEI83619.1"/>
    </source>
</evidence>
<reference evidence="9 10" key="1">
    <citation type="submission" date="2016-10" db="EMBL/GenBank/DDBJ databases">
        <authorList>
            <person name="de Groot N.N."/>
        </authorList>
    </citation>
    <scope>NUCLEOTIDE SEQUENCE [LARGE SCALE GENOMIC DNA]</scope>
    <source>
        <strain evidence="9 10">DSM 2179</strain>
    </source>
</reference>
<evidence type="ECO:0000256" key="1">
    <source>
        <dbReference type="ARBA" id="ARBA00012519"/>
    </source>
</evidence>
<dbReference type="SUPFAM" id="SSF52374">
    <property type="entry name" value="Nucleotidylyl transferase"/>
    <property type="match status" value="1"/>
</dbReference>